<evidence type="ECO:0000256" key="7">
    <source>
        <dbReference type="ARBA" id="ARBA00023150"/>
    </source>
</evidence>
<dbReference type="AlphaFoldDB" id="A0ABD5UY70"/>
<evidence type="ECO:0000256" key="4">
    <source>
        <dbReference type="ARBA" id="ARBA00022741"/>
    </source>
</evidence>
<evidence type="ECO:0000313" key="12">
    <source>
        <dbReference type="Proteomes" id="UP001596296"/>
    </source>
</evidence>
<proteinExistence type="inferred from homology"/>
<evidence type="ECO:0000259" key="10">
    <source>
        <dbReference type="Pfam" id="PF12804"/>
    </source>
</evidence>
<dbReference type="GO" id="GO:0046872">
    <property type="term" value="F:metal ion binding"/>
    <property type="evidence" value="ECO:0007669"/>
    <property type="project" value="UniProtKB-KW"/>
</dbReference>
<dbReference type="GO" id="GO:0061603">
    <property type="term" value="F:molybdenum cofactor guanylyltransferase activity"/>
    <property type="evidence" value="ECO:0007669"/>
    <property type="project" value="UniProtKB-EC"/>
</dbReference>
<dbReference type="Gene3D" id="3.90.550.10">
    <property type="entry name" value="Spore Coat Polysaccharide Biosynthesis Protein SpsA, Chain A"/>
    <property type="match status" value="1"/>
</dbReference>
<feature type="domain" description="MobA-like NTP transferase" evidence="10">
    <location>
        <begin position="29"/>
        <end position="206"/>
    </location>
</feature>
<dbReference type="SUPFAM" id="SSF53448">
    <property type="entry name" value="Nucleotide-diphospho-sugar transferases"/>
    <property type="match status" value="1"/>
</dbReference>
<dbReference type="GO" id="GO:0006777">
    <property type="term" value="P:Mo-molybdopterin cofactor biosynthetic process"/>
    <property type="evidence" value="ECO:0007669"/>
    <property type="project" value="UniProtKB-KW"/>
</dbReference>
<comment type="caution">
    <text evidence="11">The sequence shown here is derived from an EMBL/GenBank/DDBJ whole genome shotgun (WGS) entry which is preliminary data.</text>
</comment>
<comment type="function">
    <text evidence="8">Transfers a GMP moiety from GTP to Mo-molybdopterin (Mo-MPT) cofactor (Moco or molybdenum cofactor) to form Mo-molybdopterin guanine dinucleotide (Mo-MGD) cofactor.</text>
</comment>
<organism evidence="11 12">
    <name type="scientific">Halopenitus salinus</name>
    <dbReference type="NCBI Taxonomy" id="1198295"/>
    <lineage>
        <taxon>Archaea</taxon>
        <taxon>Methanobacteriati</taxon>
        <taxon>Methanobacteriota</taxon>
        <taxon>Stenosarchaea group</taxon>
        <taxon>Halobacteria</taxon>
        <taxon>Halobacteriales</taxon>
        <taxon>Haloferacaceae</taxon>
        <taxon>Halopenitus</taxon>
    </lineage>
</organism>
<dbReference type="Pfam" id="PF12804">
    <property type="entry name" value="NTP_transf_3"/>
    <property type="match status" value="1"/>
</dbReference>
<evidence type="ECO:0000256" key="6">
    <source>
        <dbReference type="ARBA" id="ARBA00023134"/>
    </source>
</evidence>
<keyword evidence="12" id="KW-1185">Reference proteome</keyword>
<feature type="binding site" evidence="8">
    <location>
        <position position="144"/>
    </location>
    <ligand>
        <name>Mg(2+)</name>
        <dbReference type="ChEBI" id="CHEBI:18420"/>
    </ligand>
</feature>
<evidence type="ECO:0000256" key="9">
    <source>
        <dbReference type="SAM" id="MobiDB-lite"/>
    </source>
</evidence>
<feature type="binding site" evidence="8">
    <location>
        <position position="45"/>
    </location>
    <ligand>
        <name>GTP</name>
        <dbReference type="ChEBI" id="CHEBI:37565"/>
    </ligand>
</feature>
<keyword evidence="11" id="KW-0548">Nucleotidyltransferase</keyword>
<keyword evidence="1 8" id="KW-0963">Cytoplasm</keyword>
<protein>
    <recommendedName>
        <fullName evidence="8">Probable molybdenum cofactor guanylyltransferase</fullName>
        <shortName evidence="8">MoCo guanylyltransferase</shortName>
        <ecNumber evidence="8">2.7.7.77</ecNumber>
    </recommendedName>
    <alternativeName>
        <fullName evidence="8">GTP:molybdopterin guanylyltransferase</fullName>
    </alternativeName>
    <alternativeName>
        <fullName evidence="8">Mo-MPT guanylyltransferase</fullName>
    </alternativeName>
    <alternativeName>
        <fullName evidence="8">Molybdopterin guanylyltransferase</fullName>
    </alternativeName>
    <alternativeName>
        <fullName evidence="8">Molybdopterin-guanine dinucleotide synthase</fullName>
        <shortName evidence="8">MGD synthase</shortName>
    </alternativeName>
</protein>
<dbReference type="HAMAP" id="MF_00316">
    <property type="entry name" value="MobA"/>
    <property type="match status" value="1"/>
</dbReference>
<keyword evidence="7 8" id="KW-0501">Molybdenum cofactor biosynthesis</keyword>
<feature type="region of interest" description="Disordered" evidence="9">
    <location>
        <begin position="1"/>
        <end position="30"/>
    </location>
</feature>
<dbReference type="GO" id="GO:0005525">
    <property type="term" value="F:GTP binding"/>
    <property type="evidence" value="ECO:0007669"/>
    <property type="project" value="UniProtKB-UniRule"/>
</dbReference>
<comment type="domain">
    <text evidence="8">The N-terminal domain determines nucleotide recognition and specific binding, while the C-terminal domain determines the specific binding to the target protein.</text>
</comment>
<feature type="binding site" evidence="8">
    <location>
        <position position="115"/>
    </location>
    <ligand>
        <name>GTP</name>
        <dbReference type="ChEBI" id="CHEBI:37565"/>
    </ligand>
</feature>
<name>A0ABD5UY70_9EURY</name>
<evidence type="ECO:0000313" key="11">
    <source>
        <dbReference type="EMBL" id="MFC6893151.1"/>
    </source>
</evidence>
<keyword evidence="2 8" id="KW-0808">Transferase</keyword>
<feature type="binding site" evidence="8">
    <location>
        <begin position="32"/>
        <end position="34"/>
    </location>
    <ligand>
        <name>GTP</name>
        <dbReference type="ChEBI" id="CHEBI:37565"/>
    </ligand>
</feature>
<gene>
    <name evidence="8" type="primary">mobA</name>
    <name evidence="11" type="ORF">ACFQE9_11130</name>
</gene>
<comment type="similarity">
    <text evidence="8">Belongs to the MobA family.</text>
</comment>
<comment type="subcellular location">
    <subcellularLocation>
        <location evidence="8">Cytoplasm</location>
    </subcellularLocation>
</comment>
<comment type="catalytic activity">
    <reaction evidence="8">
        <text>Mo-molybdopterin + GTP + H(+) = Mo-molybdopterin guanine dinucleotide + diphosphate</text>
        <dbReference type="Rhea" id="RHEA:34243"/>
        <dbReference type="ChEBI" id="CHEBI:15378"/>
        <dbReference type="ChEBI" id="CHEBI:33019"/>
        <dbReference type="ChEBI" id="CHEBI:37565"/>
        <dbReference type="ChEBI" id="CHEBI:71302"/>
        <dbReference type="ChEBI" id="CHEBI:71310"/>
        <dbReference type="EC" id="2.7.7.77"/>
    </reaction>
</comment>
<dbReference type="CDD" id="cd02503">
    <property type="entry name" value="MobA"/>
    <property type="match status" value="1"/>
</dbReference>
<evidence type="ECO:0000256" key="1">
    <source>
        <dbReference type="ARBA" id="ARBA00022490"/>
    </source>
</evidence>
<comment type="cofactor">
    <cofactor evidence="8">
        <name>Mg(2+)</name>
        <dbReference type="ChEBI" id="CHEBI:18420"/>
    </cofactor>
</comment>
<evidence type="ECO:0000256" key="8">
    <source>
        <dbReference type="HAMAP-Rule" id="MF_00316"/>
    </source>
</evidence>
<dbReference type="InterPro" id="IPR029044">
    <property type="entry name" value="Nucleotide-diphossugar_trans"/>
</dbReference>
<feature type="binding site" evidence="8">
    <location>
        <position position="90"/>
    </location>
    <ligand>
        <name>GTP</name>
        <dbReference type="ChEBI" id="CHEBI:37565"/>
    </ligand>
</feature>
<reference evidence="11 12" key="1">
    <citation type="journal article" date="2019" name="Int. J. Syst. Evol. Microbiol.">
        <title>The Global Catalogue of Microorganisms (GCM) 10K type strain sequencing project: providing services to taxonomists for standard genome sequencing and annotation.</title>
        <authorList>
            <consortium name="The Broad Institute Genomics Platform"/>
            <consortium name="The Broad Institute Genome Sequencing Center for Infectious Disease"/>
            <person name="Wu L."/>
            <person name="Ma J."/>
        </authorList>
    </citation>
    <scope>NUCLEOTIDE SEQUENCE [LARGE SCALE GENOMIC DNA]</scope>
    <source>
        <strain evidence="11 12">SKJ47</strain>
    </source>
</reference>
<dbReference type="EMBL" id="JBHSXL010000009">
    <property type="protein sequence ID" value="MFC6893151.1"/>
    <property type="molecule type" value="Genomic_DNA"/>
</dbReference>
<evidence type="ECO:0000256" key="2">
    <source>
        <dbReference type="ARBA" id="ARBA00022679"/>
    </source>
</evidence>
<dbReference type="EC" id="2.7.7.77" evidence="8"/>
<dbReference type="PANTHER" id="PTHR19136:SF81">
    <property type="entry name" value="MOLYBDENUM COFACTOR GUANYLYLTRANSFERASE"/>
    <property type="match status" value="1"/>
</dbReference>
<keyword evidence="5 8" id="KW-0460">Magnesium</keyword>
<sequence length="249" mass="26575">MVSEEPAAGDRRSSTGGQDSTGGAEGLTGAIVAGGRSTRFGEVDKAVAPLAGTPMIRRVADRLAGVDDPIDPGSDRASGGEAVVRDLVINCRADQRPTIEEAMDGYPLAVRYAVDEEPDQGPMAGIRNACRGASGEYVAVVACDMPFVDPTLIERLHERAIGHEGSVPRIDDRWFQTTQAVYRADPMAAACDRMLAAGKRKIVEALSELEYVVLDGEEIRAVTSERTFENLNTREDLASARERIDGNGA</sequence>
<feature type="binding site" evidence="8">
    <location>
        <position position="144"/>
    </location>
    <ligand>
        <name>GTP</name>
        <dbReference type="ChEBI" id="CHEBI:37565"/>
    </ligand>
</feature>
<dbReference type="RefSeq" id="WP_379744413.1">
    <property type="nucleotide sequence ID" value="NZ_JBHSVN010000001.1"/>
</dbReference>
<dbReference type="Proteomes" id="UP001596296">
    <property type="component" value="Unassembled WGS sequence"/>
</dbReference>
<evidence type="ECO:0000256" key="3">
    <source>
        <dbReference type="ARBA" id="ARBA00022723"/>
    </source>
</evidence>
<accession>A0ABD5UY70</accession>
<keyword evidence="4 8" id="KW-0547">Nucleotide-binding</keyword>
<keyword evidence="3 8" id="KW-0479">Metal-binding</keyword>
<dbReference type="PANTHER" id="PTHR19136">
    <property type="entry name" value="MOLYBDENUM COFACTOR GUANYLYLTRANSFERASE"/>
    <property type="match status" value="1"/>
</dbReference>
<dbReference type="GO" id="GO:0005737">
    <property type="term" value="C:cytoplasm"/>
    <property type="evidence" value="ECO:0007669"/>
    <property type="project" value="UniProtKB-SubCell"/>
</dbReference>
<dbReference type="InterPro" id="IPR013482">
    <property type="entry name" value="Molybde_CF_guanTrfase"/>
</dbReference>
<dbReference type="InterPro" id="IPR025877">
    <property type="entry name" value="MobA-like_NTP_Trfase"/>
</dbReference>
<evidence type="ECO:0000256" key="5">
    <source>
        <dbReference type="ARBA" id="ARBA00022842"/>
    </source>
</evidence>
<keyword evidence="6 8" id="KW-0342">GTP-binding</keyword>